<dbReference type="CDD" id="cd04301">
    <property type="entry name" value="NAT_SF"/>
    <property type="match status" value="1"/>
</dbReference>
<dbReference type="InterPro" id="IPR000182">
    <property type="entry name" value="GNAT_dom"/>
</dbReference>
<dbReference type="AlphaFoldDB" id="A0A383AG11"/>
<accession>A0A383AG11</accession>
<organism evidence="2">
    <name type="scientific">marine metagenome</name>
    <dbReference type="NCBI Taxonomy" id="408172"/>
    <lineage>
        <taxon>unclassified sequences</taxon>
        <taxon>metagenomes</taxon>
        <taxon>ecological metagenomes</taxon>
    </lineage>
</organism>
<dbReference type="GO" id="GO:0016747">
    <property type="term" value="F:acyltransferase activity, transferring groups other than amino-acyl groups"/>
    <property type="evidence" value="ECO:0007669"/>
    <property type="project" value="InterPro"/>
</dbReference>
<sequence length="142" mass="16229">MDVQVKIVKTALQKESVQSIRRDVFIRELNIPENIEIDANEDAATYVLAYVDKKPVGTARWRKTDSGFKLERFAVLDTFRCNGIGEEMTQFILNNLDKSQLIYLNAQSDAIGFYKKLGFVSVGIEFEEAGIQHQKMTYKKGE</sequence>
<dbReference type="EMBL" id="UINC01191736">
    <property type="protein sequence ID" value="SVE06519.1"/>
    <property type="molecule type" value="Genomic_DNA"/>
</dbReference>
<gene>
    <name evidence="2" type="ORF">METZ01_LOCUS459373</name>
</gene>
<dbReference type="SUPFAM" id="SSF55729">
    <property type="entry name" value="Acyl-CoA N-acyltransferases (Nat)"/>
    <property type="match status" value="1"/>
</dbReference>
<reference evidence="2" key="1">
    <citation type="submission" date="2018-05" db="EMBL/GenBank/DDBJ databases">
        <authorList>
            <person name="Lanie J.A."/>
            <person name="Ng W.-L."/>
            <person name="Kazmierczak K.M."/>
            <person name="Andrzejewski T.M."/>
            <person name="Davidsen T.M."/>
            <person name="Wayne K.J."/>
            <person name="Tettelin H."/>
            <person name="Glass J.I."/>
            <person name="Rusch D."/>
            <person name="Podicherti R."/>
            <person name="Tsui H.-C.T."/>
            <person name="Winkler M.E."/>
        </authorList>
    </citation>
    <scope>NUCLEOTIDE SEQUENCE</scope>
</reference>
<dbReference type="InterPro" id="IPR016181">
    <property type="entry name" value="Acyl_CoA_acyltransferase"/>
</dbReference>
<protein>
    <recommendedName>
        <fullName evidence="1">N-acetyltransferase domain-containing protein</fullName>
    </recommendedName>
</protein>
<dbReference type="Pfam" id="PF13673">
    <property type="entry name" value="Acetyltransf_10"/>
    <property type="match status" value="1"/>
</dbReference>
<evidence type="ECO:0000313" key="2">
    <source>
        <dbReference type="EMBL" id="SVE06519.1"/>
    </source>
</evidence>
<name>A0A383AG11_9ZZZZ</name>
<dbReference type="PROSITE" id="PS51186">
    <property type="entry name" value="GNAT"/>
    <property type="match status" value="1"/>
</dbReference>
<proteinExistence type="predicted"/>
<dbReference type="Gene3D" id="3.40.630.30">
    <property type="match status" value="1"/>
</dbReference>
<feature type="domain" description="N-acetyltransferase" evidence="1">
    <location>
        <begin position="3"/>
        <end position="141"/>
    </location>
</feature>
<evidence type="ECO:0000259" key="1">
    <source>
        <dbReference type="PROSITE" id="PS51186"/>
    </source>
</evidence>